<dbReference type="InterPro" id="IPR038084">
    <property type="entry name" value="PduO/GlcC-like_sf"/>
</dbReference>
<evidence type="ECO:0000313" key="2">
    <source>
        <dbReference type="EMBL" id="MBB6104634.1"/>
    </source>
</evidence>
<evidence type="ECO:0000313" key="3">
    <source>
        <dbReference type="Proteomes" id="UP000571554"/>
    </source>
</evidence>
<dbReference type="PANTHER" id="PTHR28255:SF1">
    <property type="entry name" value="UPF0303 PROTEIN YBR137W"/>
    <property type="match status" value="1"/>
</dbReference>
<protein>
    <recommendedName>
        <fullName evidence="1">UPF0303 protein F4827_004493</fullName>
    </recommendedName>
</protein>
<keyword evidence="3" id="KW-1185">Reference proteome</keyword>
<dbReference type="InterPro" id="IPR010371">
    <property type="entry name" value="YBR137W-like"/>
</dbReference>
<dbReference type="SUPFAM" id="SSF143744">
    <property type="entry name" value="GlcG-like"/>
    <property type="match status" value="1"/>
</dbReference>
<gene>
    <name evidence="2" type="ORF">F4827_004493</name>
</gene>
<dbReference type="NCBIfam" id="NF002695">
    <property type="entry name" value="PRK02487.1-4"/>
    <property type="match status" value="1"/>
</dbReference>
<dbReference type="PANTHER" id="PTHR28255">
    <property type="match status" value="1"/>
</dbReference>
<dbReference type="NCBIfam" id="NF002696">
    <property type="entry name" value="PRK02487.1-5"/>
    <property type="match status" value="1"/>
</dbReference>
<dbReference type="Proteomes" id="UP000571554">
    <property type="component" value="Unassembled WGS sequence"/>
</dbReference>
<dbReference type="Pfam" id="PF03928">
    <property type="entry name" value="HbpS-like"/>
    <property type="match status" value="1"/>
</dbReference>
<dbReference type="RefSeq" id="WP_183727042.1">
    <property type="nucleotide sequence ID" value="NZ_JACHBW010000013.1"/>
</dbReference>
<dbReference type="Gene3D" id="3.30.450.150">
    <property type="entry name" value="Haem-degrading domain"/>
    <property type="match status" value="1"/>
</dbReference>
<dbReference type="InterPro" id="IPR005624">
    <property type="entry name" value="PduO/GlcC-like"/>
</dbReference>
<comment type="caution">
    <text evidence="2">The sequence shown here is derived from an EMBL/GenBank/DDBJ whole genome shotgun (WGS) entry which is preliminary data.</text>
</comment>
<dbReference type="HAMAP" id="MF_00761">
    <property type="entry name" value="UPF0303"/>
    <property type="match status" value="1"/>
</dbReference>
<proteinExistence type="inferred from homology"/>
<dbReference type="PIRSF" id="PIRSF008757">
    <property type="entry name" value="UCP008757"/>
    <property type="match status" value="1"/>
</dbReference>
<reference evidence="2 3" key="1">
    <citation type="submission" date="2020-08" db="EMBL/GenBank/DDBJ databases">
        <title>Above-ground endophytic microbial communities from plants in different locations in the United States.</title>
        <authorList>
            <person name="Frank C."/>
        </authorList>
    </citation>
    <scope>NUCLEOTIDE SEQUENCE [LARGE SCALE GENOMIC DNA]</scope>
    <source>
        <strain evidence="2 3">WP4_2_2</strain>
    </source>
</reference>
<accession>A0A7W9U0L3</accession>
<evidence type="ECO:0000256" key="1">
    <source>
        <dbReference type="HAMAP-Rule" id="MF_00761"/>
    </source>
</evidence>
<dbReference type="EMBL" id="JACHBW010000013">
    <property type="protein sequence ID" value="MBB6104634.1"/>
    <property type="molecule type" value="Genomic_DNA"/>
</dbReference>
<dbReference type="AlphaFoldDB" id="A0A7W9U0L3"/>
<organism evidence="2 3">
    <name type="scientific">Paraburkholderia bannensis</name>
    <dbReference type="NCBI Taxonomy" id="765414"/>
    <lineage>
        <taxon>Bacteria</taxon>
        <taxon>Pseudomonadati</taxon>
        <taxon>Pseudomonadota</taxon>
        <taxon>Betaproteobacteria</taxon>
        <taxon>Burkholderiales</taxon>
        <taxon>Burkholderiaceae</taxon>
        <taxon>Paraburkholderia</taxon>
    </lineage>
</organism>
<sequence>MDIAHDLQTIAAQERALVFPRFDAGHAWQLGAFLRELALARSHAVAIDVRTFGLPLFSCALPGATPDNLSWVQRKSRVVEHFRRSSYAIGLRLQQTGATLADKHGLPATEYATHGGAFPLAVQSVGVIGSVTVSGLPQRLDHELVVEALCAQLGADYGQLALAKA</sequence>
<comment type="similarity">
    <text evidence="1">Belongs to the UPF0303 family.</text>
</comment>
<name>A0A7W9U0L3_9BURK</name>